<feature type="region of interest" description="Disordered" evidence="1">
    <location>
        <begin position="89"/>
        <end position="125"/>
    </location>
</feature>
<evidence type="ECO:0000256" key="1">
    <source>
        <dbReference type="SAM" id="MobiDB-lite"/>
    </source>
</evidence>
<sequence>MAHIGQVDDKKLTMELERFRFLRLNTEARSLDTSFVRFAQEETRPARSGSTPCLPDAFGYIPNVLLPTMMATYLGQADPAILPYQTSSLERTAQSTSSQDESGSPTASDTATANPPDQGGPKKAKDAIVPDLVARNHPTGGTLGDDSGSRPASASAFFEVKTCQANPSNYSVDAENQADRRWHASGRNTRASLNG</sequence>
<proteinExistence type="predicted"/>
<protein>
    <submittedName>
        <fullName evidence="2">Uncharacterized protein</fullName>
    </submittedName>
</protein>
<dbReference type="Proteomes" id="UP000266841">
    <property type="component" value="Unassembled WGS sequence"/>
</dbReference>
<evidence type="ECO:0000313" key="3">
    <source>
        <dbReference type="Proteomes" id="UP000266841"/>
    </source>
</evidence>
<gene>
    <name evidence="2" type="ORF">THAOC_01941</name>
</gene>
<keyword evidence="3" id="KW-1185">Reference proteome</keyword>
<comment type="caution">
    <text evidence="2">The sequence shown here is derived from an EMBL/GenBank/DDBJ whole genome shotgun (WGS) entry which is preliminary data.</text>
</comment>
<organism evidence="2 3">
    <name type="scientific">Thalassiosira oceanica</name>
    <name type="common">Marine diatom</name>
    <dbReference type="NCBI Taxonomy" id="159749"/>
    <lineage>
        <taxon>Eukaryota</taxon>
        <taxon>Sar</taxon>
        <taxon>Stramenopiles</taxon>
        <taxon>Ochrophyta</taxon>
        <taxon>Bacillariophyta</taxon>
        <taxon>Coscinodiscophyceae</taxon>
        <taxon>Thalassiosirophycidae</taxon>
        <taxon>Thalassiosirales</taxon>
        <taxon>Thalassiosiraceae</taxon>
        <taxon>Thalassiosira</taxon>
    </lineage>
</organism>
<feature type="compositionally biased region" description="Polar residues" evidence="1">
    <location>
        <begin position="89"/>
        <end position="115"/>
    </location>
</feature>
<accession>K0TC62</accession>
<feature type="region of interest" description="Disordered" evidence="1">
    <location>
        <begin position="166"/>
        <end position="195"/>
    </location>
</feature>
<feature type="region of interest" description="Disordered" evidence="1">
    <location>
        <begin position="134"/>
        <end position="153"/>
    </location>
</feature>
<reference evidence="2 3" key="1">
    <citation type="journal article" date="2012" name="Genome Biol.">
        <title>Genome and low-iron response of an oceanic diatom adapted to chronic iron limitation.</title>
        <authorList>
            <person name="Lommer M."/>
            <person name="Specht M."/>
            <person name="Roy A.S."/>
            <person name="Kraemer L."/>
            <person name="Andreson R."/>
            <person name="Gutowska M.A."/>
            <person name="Wolf J."/>
            <person name="Bergner S.V."/>
            <person name="Schilhabel M.B."/>
            <person name="Klostermeier U.C."/>
            <person name="Beiko R.G."/>
            <person name="Rosenstiel P."/>
            <person name="Hippler M."/>
            <person name="Laroche J."/>
        </authorList>
    </citation>
    <scope>NUCLEOTIDE SEQUENCE [LARGE SCALE GENOMIC DNA]</scope>
    <source>
        <strain evidence="2 3">CCMP1005</strain>
    </source>
</reference>
<feature type="compositionally biased region" description="Polar residues" evidence="1">
    <location>
        <begin position="186"/>
        <end position="195"/>
    </location>
</feature>
<dbReference type="EMBL" id="AGNL01002333">
    <property type="protein sequence ID" value="EJK76303.1"/>
    <property type="molecule type" value="Genomic_DNA"/>
</dbReference>
<dbReference type="AlphaFoldDB" id="K0TC62"/>
<evidence type="ECO:0000313" key="2">
    <source>
        <dbReference type="EMBL" id="EJK76303.1"/>
    </source>
</evidence>
<name>K0TC62_THAOC</name>